<sequence length="186" mass="20485">MVAASGGNQAWTREINIRRRIANIYNKREDDFPSLREYNDYLEEVEDMTCSLIDGIDVALIEAKIAKYQQENAEQITNNRARKAEELAAALKACKGNPTQADPMDLGAGQGSQGMALQGQYAPAGGPMQPRPMGMGQQPMPLGAPHDPRLGQDDEETKRLRARAGGWTPELSKKRALEEAFGSIWI</sequence>
<dbReference type="OrthoDB" id="5963at2759"/>
<reference evidence="3" key="1">
    <citation type="submission" date="2020-01" db="EMBL/GenBank/DDBJ databases">
        <title>Genome sequence of Kobresia littledalei, the first chromosome-level genome in the family Cyperaceae.</title>
        <authorList>
            <person name="Qu G."/>
        </authorList>
    </citation>
    <scope>NUCLEOTIDE SEQUENCE</scope>
    <source>
        <strain evidence="3">C.B.Clarke</strain>
        <tissue evidence="3">Leaf</tissue>
    </source>
</reference>
<evidence type="ECO:0000313" key="4">
    <source>
        <dbReference type="Proteomes" id="UP000623129"/>
    </source>
</evidence>
<dbReference type="Pfam" id="PF06391">
    <property type="entry name" value="MAT1"/>
    <property type="match status" value="1"/>
</dbReference>
<keyword evidence="4" id="KW-1185">Reference proteome</keyword>
<dbReference type="GO" id="GO:0005675">
    <property type="term" value="C:transcription factor TFIIH holo complex"/>
    <property type="evidence" value="ECO:0007669"/>
    <property type="project" value="TreeGrafter"/>
</dbReference>
<evidence type="ECO:0000313" key="3">
    <source>
        <dbReference type="EMBL" id="KAF3323746.1"/>
    </source>
</evidence>
<keyword evidence="3" id="KW-0808">Transferase</keyword>
<dbReference type="EMBL" id="SWLB01000023">
    <property type="protein sequence ID" value="KAF3323746.1"/>
    <property type="molecule type" value="Genomic_DNA"/>
</dbReference>
<gene>
    <name evidence="3" type="ORF">FCM35_KLT12477</name>
</gene>
<evidence type="ECO:0000256" key="1">
    <source>
        <dbReference type="SAM" id="MobiDB-lite"/>
    </source>
</evidence>
<evidence type="ECO:0000259" key="2">
    <source>
        <dbReference type="Pfam" id="PF06391"/>
    </source>
</evidence>
<feature type="compositionally biased region" description="Low complexity" evidence="1">
    <location>
        <begin position="126"/>
        <end position="145"/>
    </location>
</feature>
<dbReference type="Proteomes" id="UP000623129">
    <property type="component" value="Unassembled WGS sequence"/>
</dbReference>
<protein>
    <submittedName>
        <fullName evidence="3">CDK-activating kinase assembly factor MAT1</fullName>
    </submittedName>
</protein>
<dbReference type="GO" id="GO:0006357">
    <property type="term" value="P:regulation of transcription by RNA polymerase II"/>
    <property type="evidence" value="ECO:0007669"/>
    <property type="project" value="TreeGrafter"/>
</dbReference>
<dbReference type="AlphaFoldDB" id="A0A833QKH2"/>
<accession>A0A833QKH2</accession>
<dbReference type="PANTHER" id="PTHR12683">
    <property type="entry name" value="CDK-ACTIVATING KINASE ASSEMBLY FACTOR MAT1"/>
    <property type="match status" value="1"/>
</dbReference>
<dbReference type="InterPro" id="IPR015877">
    <property type="entry name" value="MAT1_centre"/>
</dbReference>
<keyword evidence="3" id="KW-0418">Kinase</keyword>
<feature type="region of interest" description="Disordered" evidence="1">
    <location>
        <begin position="126"/>
        <end position="155"/>
    </location>
</feature>
<proteinExistence type="predicted"/>
<dbReference type="GO" id="GO:0006281">
    <property type="term" value="P:DNA repair"/>
    <property type="evidence" value="ECO:0007669"/>
    <property type="project" value="TreeGrafter"/>
</dbReference>
<organism evidence="3 4">
    <name type="scientific">Carex littledalei</name>
    <dbReference type="NCBI Taxonomy" id="544730"/>
    <lineage>
        <taxon>Eukaryota</taxon>
        <taxon>Viridiplantae</taxon>
        <taxon>Streptophyta</taxon>
        <taxon>Embryophyta</taxon>
        <taxon>Tracheophyta</taxon>
        <taxon>Spermatophyta</taxon>
        <taxon>Magnoliopsida</taxon>
        <taxon>Liliopsida</taxon>
        <taxon>Poales</taxon>
        <taxon>Cyperaceae</taxon>
        <taxon>Cyperoideae</taxon>
        <taxon>Cariceae</taxon>
        <taxon>Carex</taxon>
        <taxon>Carex subgen. Euthyceras</taxon>
    </lineage>
</organism>
<dbReference type="PANTHER" id="PTHR12683:SF13">
    <property type="entry name" value="CDK-ACTIVATING KINASE ASSEMBLY FACTOR MAT1"/>
    <property type="match status" value="1"/>
</dbReference>
<feature type="domain" description="MAT1 centre" evidence="2">
    <location>
        <begin position="13"/>
        <end position="90"/>
    </location>
</feature>
<comment type="caution">
    <text evidence="3">The sequence shown here is derived from an EMBL/GenBank/DDBJ whole genome shotgun (WGS) entry which is preliminary data.</text>
</comment>
<name>A0A833QKH2_9POAL</name>
<dbReference type="GO" id="GO:0016301">
    <property type="term" value="F:kinase activity"/>
    <property type="evidence" value="ECO:0007669"/>
    <property type="project" value="UniProtKB-KW"/>
</dbReference>
<feature type="compositionally biased region" description="Basic and acidic residues" evidence="1">
    <location>
        <begin position="146"/>
        <end position="155"/>
    </location>
</feature>